<name>A0A0F8WZG3_9ZZZZ</name>
<dbReference type="EMBL" id="LAZR01066283">
    <property type="protein sequence ID" value="KKK53885.1"/>
    <property type="molecule type" value="Genomic_DNA"/>
</dbReference>
<dbReference type="AlphaFoldDB" id="A0A0F8WZG3"/>
<reference evidence="1" key="1">
    <citation type="journal article" date="2015" name="Nature">
        <title>Complex archaea that bridge the gap between prokaryotes and eukaryotes.</title>
        <authorList>
            <person name="Spang A."/>
            <person name="Saw J.H."/>
            <person name="Jorgensen S.L."/>
            <person name="Zaremba-Niedzwiedzka K."/>
            <person name="Martijn J."/>
            <person name="Lind A.E."/>
            <person name="van Eijk R."/>
            <person name="Schleper C."/>
            <person name="Guy L."/>
            <person name="Ettema T.J."/>
        </authorList>
    </citation>
    <scope>NUCLEOTIDE SEQUENCE</scope>
</reference>
<sequence length="114" mass="11562">MPETPLTVTTAPGAYASAMTAVTMGAADIGNGNSFVATNNDLILAWNDSATPYTVTITSQPDGKGRLGTITTQAIAADVHLILGPMKTPGWADSGGLINVSANNASVKFGIINL</sequence>
<accession>A0A0F8WZG3</accession>
<proteinExistence type="predicted"/>
<protein>
    <submittedName>
        <fullName evidence="1">Uncharacterized protein</fullName>
    </submittedName>
</protein>
<gene>
    <name evidence="1" type="ORF">LCGC14_3090300</name>
</gene>
<organism evidence="1">
    <name type="scientific">marine sediment metagenome</name>
    <dbReference type="NCBI Taxonomy" id="412755"/>
    <lineage>
        <taxon>unclassified sequences</taxon>
        <taxon>metagenomes</taxon>
        <taxon>ecological metagenomes</taxon>
    </lineage>
</organism>
<evidence type="ECO:0000313" key="1">
    <source>
        <dbReference type="EMBL" id="KKK53885.1"/>
    </source>
</evidence>
<comment type="caution">
    <text evidence="1">The sequence shown here is derived from an EMBL/GenBank/DDBJ whole genome shotgun (WGS) entry which is preliminary data.</text>
</comment>